<keyword evidence="2" id="KW-1185">Reference proteome</keyword>
<gene>
    <name evidence="1" type="ORF">F7P68_0005000</name>
</gene>
<reference evidence="1" key="2">
    <citation type="submission" date="2022-12" db="EMBL/GenBank/DDBJ databases">
        <title>Genome analysis and biological profiling of marine Salinicoccus roseus MOSEL-ME25.</title>
        <authorList>
            <person name="Mirza F.T."/>
            <person name="Xie Y."/>
            <person name="Shinwari Z.K."/>
        </authorList>
    </citation>
    <scope>NUCLEOTIDE SEQUENCE</scope>
    <source>
        <strain evidence="1">MOSEL-ME25</strain>
    </source>
</reference>
<dbReference type="RefSeq" id="WP_040105277.1">
    <property type="nucleotide sequence ID" value="NZ_JABEVU030000001.1"/>
</dbReference>
<organism evidence="1 2">
    <name type="scientific">Salinicoccus roseus</name>
    <dbReference type="NCBI Taxonomy" id="45670"/>
    <lineage>
        <taxon>Bacteria</taxon>
        <taxon>Bacillati</taxon>
        <taxon>Bacillota</taxon>
        <taxon>Bacilli</taxon>
        <taxon>Bacillales</taxon>
        <taxon>Staphylococcaceae</taxon>
        <taxon>Salinicoccus</taxon>
    </lineage>
</organism>
<comment type="caution">
    <text evidence="1">The sequence shown here is derived from an EMBL/GenBank/DDBJ whole genome shotgun (WGS) entry which is preliminary data.</text>
</comment>
<dbReference type="EMBL" id="JABEVU030000001">
    <property type="protein sequence ID" value="MDB0579875.1"/>
    <property type="molecule type" value="Genomic_DNA"/>
</dbReference>
<evidence type="ECO:0000313" key="2">
    <source>
        <dbReference type="Proteomes" id="UP000527860"/>
    </source>
</evidence>
<reference evidence="1" key="1">
    <citation type="submission" date="2020-04" db="EMBL/GenBank/DDBJ databases">
        <authorList>
            <person name="Tanveer F."/>
            <person name="Xie Y."/>
            <person name="Shinwari Z.K."/>
        </authorList>
    </citation>
    <scope>NUCLEOTIDE SEQUENCE</scope>
    <source>
        <strain evidence="1">MOSEL-ME25</strain>
    </source>
</reference>
<proteinExistence type="predicted"/>
<dbReference type="Proteomes" id="UP000527860">
    <property type="component" value="Unassembled WGS sequence"/>
</dbReference>
<evidence type="ECO:0000313" key="1">
    <source>
        <dbReference type="EMBL" id="MDB0579875.1"/>
    </source>
</evidence>
<accession>A0ABT4YGC7</accession>
<sequence length="80" mass="9083">MTLGSSAWYDMKVAETETTKQVLTGRSLSKEIKKVVAIKTPTWYDREVAENGGETQKSERSSRKEIEKVVANKLLKCYNN</sequence>
<name>A0ABT4YGC7_9STAP</name>
<protein>
    <submittedName>
        <fullName evidence="1">Uncharacterized protein</fullName>
    </submittedName>
</protein>